<proteinExistence type="predicted"/>
<dbReference type="Proteomes" id="UP001066276">
    <property type="component" value="Chromosome 6"/>
</dbReference>
<keyword evidence="3" id="KW-1185">Reference proteome</keyword>
<name>A0AAV7QSH3_PLEWA</name>
<sequence>METESDWIKTNVEPEEVVPHNKQGRKPASVDKEKRQQDSEEWDACKAETEKGGRGTHPTETNPEVATEEVPGISSRTPFGPTVLPCSRKNVAWPGQPEERLSWIIGIDLSGGKKEPDEWTEKK</sequence>
<comment type="caution">
    <text evidence="2">The sequence shown here is derived from an EMBL/GenBank/DDBJ whole genome shotgun (WGS) entry which is preliminary data.</text>
</comment>
<gene>
    <name evidence="2" type="ORF">NDU88_009262</name>
</gene>
<evidence type="ECO:0000313" key="2">
    <source>
        <dbReference type="EMBL" id="KAJ1142950.1"/>
    </source>
</evidence>
<evidence type="ECO:0000313" key="3">
    <source>
        <dbReference type="Proteomes" id="UP001066276"/>
    </source>
</evidence>
<feature type="region of interest" description="Disordered" evidence="1">
    <location>
        <begin position="1"/>
        <end position="82"/>
    </location>
</feature>
<protein>
    <submittedName>
        <fullName evidence="2">Uncharacterized protein</fullName>
    </submittedName>
</protein>
<reference evidence="2" key="1">
    <citation type="journal article" date="2022" name="bioRxiv">
        <title>Sequencing and chromosome-scale assembly of the giantPleurodeles waltlgenome.</title>
        <authorList>
            <person name="Brown T."/>
            <person name="Elewa A."/>
            <person name="Iarovenko S."/>
            <person name="Subramanian E."/>
            <person name="Araus A.J."/>
            <person name="Petzold A."/>
            <person name="Susuki M."/>
            <person name="Suzuki K.-i.T."/>
            <person name="Hayashi T."/>
            <person name="Toyoda A."/>
            <person name="Oliveira C."/>
            <person name="Osipova E."/>
            <person name="Leigh N.D."/>
            <person name="Simon A."/>
            <person name="Yun M.H."/>
        </authorList>
    </citation>
    <scope>NUCLEOTIDE SEQUENCE</scope>
    <source>
        <strain evidence="2">20211129_DDA</strain>
        <tissue evidence="2">Liver</tissue>
    </source>
</reference>
<organism evidence="2 3">
    <name type="scientific">Pleurodeles waltl</name>
    <name type="common">Iberian ribbed newt</name>
    <dbReference type="NCBI Taxonomy" id="8319"/>
    <lineage>
        <taxon>Eukaryota</taxon>
        <taxon>Metazoa</taxon>
        <taxon>Chordata</taxon>
        <taxon>Craniata</taxon>
        <taxon>Vertebrata</taxon>
        <taxon>Euteleostomi</taxon>
        <taxon>Amphibia</taxon>
        <taxon>Batrachia</taxon>
        <taxon>Caudata</taxon>
        <taxon>Salamandroidea</taxon>
        <taxon>Salamandridae</taxon>
        <taxon>Pleurodelinae</taxon>
        <taxon>Pleurodeles</taxon>
    </lineage>
</organism>
<dbReference type="AlphaFoldDB" id="A0AAV7QSH3"/>
<feature type="compositionally biased region" description="Basic and acidic residues" evidence="1">
    <location>
        <begin position="28"/>
        <end position="53"/>
    </location>
</feature>
<accession>A0AAV7QSH3</accession>
<dbReference type="EMBL" id="JANPWB010000010">
    <property type="protein sequence ID" value="KAJ1142950.1"/>
    <property type="molecule type" value="Genomic_DNA"/>
</dbReference>
<evidence type="ECO:0000256" key="1">
    <source>
        <dbReference type="SAM" id="MobiDB-lite"/>
    </source>
</evidence>